<keyword evidence="8 11" id="KW-0472">Membrane</keyword>
<evidence type="ECO:0000256" key="5">
    <source>
        <dbReference type="ARBA" id="ARBA00022801"/>
    </source>
</evidence>
<feature type="transmembrane region" description="Helical" evidence="11">
    <location>
        <begin position="149"/>
        <end position="167"/>
    </location>
</feature>
<keyword evidence="4 11" id="KW-0812">Transmembrane</keyword>
<evidence type="ECO:0000256" key="6">
    <source>
        <dbReference type="ARBA" id="ARBA00022824"/>
    </source>
</evidence>
<sequence length="192" mass="21124">MLQPVLSLWGSGCSLVEDSQVVGISNCCGANSSSDKMQKLVHEVAFLDGYYMTSVRNLDFLSLAPITEELVFRACMIPLLLCGGFKVQAVLLLCPMFFSLGTQLAYTMIFGSYASFLFIRSGHLSAPLVAHIVCNYMGLPAVYARRKGVVVSLAFISGTMAFVRLLFPLTSPALYNNRTDNCRCWHGYCSWS</sequence>
<keyword evidence="6" id="KW-0256">Endoplasmic reticulum</keyword>
<dbReference type="EnsemblPlants" id="AUR62033502-RA">
    <property type="protein sequence ID" value="AUR62033502-RA:cds"/>
    <property type="gene ID" value="AUR62033502"/>
</dbReference>
<accession>A0A803MQF1</accession>
<evidence type="ECO:0000313" key="13">
    <source>
        <dbReference type="EnsemblPlants" id="AUR62033502-RA:cds"/>
    </source>
</evidence>
<evidence type="ECO:0000259" key="12">
    <source>
        <dbReference type="Pfam" id="PF02517"/>
    </source>
</evidence>
<evidence type="ECO:0000256" key="3">
    <source>
        <dbReference type="ARBA" id="ARBA00022670"/>
    </source>
</evidence>
<dbReference type="Pfam" id="PF02517">
    <property type="entry name" value="Rce1-like"/>
    <property type="match status" value="1"/>
</dbReference>
<evidence type="ECO:0000256" key="9">
    <source>
        <dbReference type="ARBA" id="ARBA00047280"/>
    </source>
</evidence>
<dbReference type="InterPro" id="IPR039731">
    <property type="entry name" value="Rce1"/>
</dbReference>
<evidence type="ECO:0000256" key="10">
    <source>
        <dbReference type="ARBA" id="ARBA00049729"/>
    </source>
</evidence>
<keyword evidence="7 11" id="KW-1133">Transmembrane helix</keyword>
<dbReference type="Proteomes" id="UP000596660">
    <property type="component" value="Unplaced"/>
</dbReference>
<keyword evidence="14" id="KW-1185">Reference proteome</keyword>
<dbReference type="GO" id="GO:0005789">
    <property type="term" value="C:endoplasmic reticulum membrane"/>
    <property type="evidence" value="ECO:0007669"/>
    <property type="project" value="UniProtKB-SubCell"/>
</dbReference>
<evidence type="ECO:0000256" key="11">
    <source>
        <dbReference type="SAM" id="Phobius"/>
    </source>
</evidence>
<evidence type="ECO:0000256" key="7">
    <source>
        <dbReference type="ARBA" id="ARBA00022989"/>
    </source>
</evidence>
<feature type="transmembrane region" description="Helical" evidence="11">
    <location>
        <begin position="70"/>
        <end position="91"/>
    </location>
</feature>
<keyword evidence="3" id="KW-0645">Protease</keyword>
<feature type="transmembrane region" description="Helical" evidence="11">
    <location>
        <begin position="97"/>
        <end position="119"/>
    </location>
</feature>
<dbReference type="GO" id="GO:0071586">
    <property type="term" value="P:CAAX-box protein processing"/>
    <property type="evidence" value="ECO:0007669"/>
    <property type="project" value="InterPro"/>
</dbReference>
<dbReference type="InterPro" id="IPR003675">
    <property type="entry name" value="Rce1/LyrA-like_dom"/>
</dbReference>
<name>A0A803MQF1_CHEQI</name>
<dbReference type="PANTHER" id="PTHR13046:SF0">
    <property type="entry name" value="CAAX PRENYL PROTEASE 2"/>
    <property type="match status" value="1"/>
</dbReference>
<evidence type="ECO:0000256" key="2">
    <source>
        <dbReference type="ARBA" id="ARBA00006897"/>
    </source>
</evidence>
<reference evidence="13" key="2">
    <citation type="submission" date="2021-03" db="UniProtKB">
        <authorList>
            <consortium name="EnsemblPlants"/>
        </authorList>
    </citation>
    <scope>IDENTIFICATION</scope>
</reference>
<dbReference type="EC" id="3.4.26.1" evidence="10"/>
<evidence type="ECO:0000256" key="4">
    <source>
        <dbReference type="ARBA" id="ARBA00022692"/>
    </source>
</evidence>
<protein>
    <recommendedName>
        <fullName evidence="10">intramembrane prenyl-peptidase Rce1</fullName>
        <ecNumber evidence="10">3.4.26.1</ecNumber>
    </recommendedName>
</protein>
<feature type="domain" description="CAAX prenyl protease 2/Lysostaphin resistance protein A-like" evidence="12">
    <location>
        <begin position="62"/>
        <end position="137"/>
    </location>
</feature>
<comment type="catalytic activity">
    <reaction evidence="9">
        <text>Hydrolyzes the peptide bond -P2-(S-farnesyl or geranylgeranyl)C-P1'-P2'-P3'-COOH where P1' and P2' are amino acids with aliphatic sidechains and P3' is any C-terminal residue.</text>
        <dbReference type="EC" id="3.4.26.1"/>
    </reaction>
</comment>
<organism evidence="13 14">
    <name type="scientific">Chenopodium quinoa</name>
    <name type="common">Quinoa</name>
    <dbReference type="NCBI Taxonomy" id="63459"/>
    <lineage>
        <taxon>Eukaryota</taxon>
        <taxon>Viridiplantae</taxon>
        <taxon>Streptophyta</taxon>
        <taxon>Embryophyta</taxon>
        <taxon>Tracheophyta</taxon>
        <taxon>Spermatophyta</taxon>
        <taxon>Magnoliopsida</taxon>
        <taxon>eudicotyledons</taxon>
        <taxon>Gunneridae</taxon>
        <taxon>Pentapetalae</taxon>
        <taxon>Caryophyllales</taxon>
        <taxon>Chenopodiaceae</taxon>
        <taxon>Chenopodioideae</taxon>
        <taxon>Atripliceae</taxon>
        <taxon>Chenopodium</taxon>
    </lineage>
</organism>
<comment type="subcellular location">
    <subcellularLocation>
        <location evidence="1">Endoplasmic reticulum membrane</location>
        <topology evidence="1">Multi-pass membrane protein</topology>
    </subcellularLocation>
</comment>
<dbReference type="Gramene" id="AUR62033502-RA">
    <property type="protein sequence ID" value="AUR62033502-RA:cds"/>
    <property type="gene ID" value="AUR62033502"/>
</dbReference>
<dbReference type="GO" id="GO:0004222">
    <property type="term" value="F:metalloendopeptidase activity"/>
    <property type="evidence" value="ECO:0007669"/>
    <property type="project" value="InterPro"/>
</dbReference>
<comment type="similarity">
    <text evidence="2">Belongs to the peptidase U48 family.</text>
</comment>
<dbReference type="PANTHER" id="PTHR13046">
    <property type="entry name" value="PROTEASE U48 CAAX PRENYL PROTEASE RCE1"/>
    <property type="match status" value="1"/>
</dbReference>
<reference evidence="13" key="1">
    <citation type="journal article" date="2017" name="Nature">
        <title>The genome of Chenopodium quinoa.</title>
        <authorList>
            <person name="Jarvis D.E."/>
            <person name="Ho Y.S."/>
            <person name="Lightfoot D.J."/>
            <person name="Schmoeckel S.M."/>
            <person name="Li B."/>
            <person name="Borm T.J.A."/>
            <person name="Ohyanagi H."/>
            <person name="Mineta K."/>
            <person name="Michell C.T."/>
            <person name="Saber N."/>
            <person name="Kharbatia N.M."/>
            <person name="Rupper R.R."/>
            <person name="Sharp A.R."/>
            <person name="Dally N."/>
            <person name="Boughton B.A."/>
            <person name="Woo Y.H."/>
            <person name="Gao G."/>
            <person name="Schijlen E.G.W.M."/>
            <person name="Guo X."/>
            <person name="Momin A.A."/>
            <person name="Negrao S."/>
            <person name="Al-Babili S."/>
            <person name="Gehring C."/>
            <person name="Roessner U."/>
            <person name="Jung C."/>
            <person name="Murphy K."/>
            <person name="Arold S.T."/>
            <person name="Gojobori T."/>
            <person name="van der Linden C.G."/>
            <person name="van Loo E.N."/>
            <person name="Jellen E.N."/>
            <person name="Maughan P.J."/>
            <person name="Tester M."/>
        </authorList>
    </citation>
    <scope>NUCLEOTIDE SEQUENCE [LARGE SCALE GENOMIC DNA]</scope>
    <source>
        <strain evidence="13">cv. PI 614886</strain>
    </source>
</reference>
<evidence type="ECO:0000313" key="14">
    <source>
        <dbReference type="Proteomes" id="UP000596660"/>
    </source>
</evidence>
<dbReference type="AlphaFoldDB" id="A0A803MQF1"/>
<keyword evidence="5" id="KW-0378">Hydrolase</keyword>
<feature type="transmembrane region" description="Helical" evidence="11">
    <location>
        <begin position="126"/>
        <end position="143"/>
    </location>
</feature>
<proteinExistence type="inferred from homology"/>
<evidence type="ECO:0000256" key="1">
    <source>
        <dbReference type="ARBA" id="ARBA00004477"/>
    </source>
</evidence>
<evidence type="ECO:0000256" key="8">
    <source>
        <dbReference type="ARBA" id="ARBA00023136"/>
    </source>
</evidence>